<evidence type="ECO:0000313" key="2">
    <source>
        <dbReference type="EMBL" id="UOF90711.1"/>
    </source>
</evidence>
<keyword evidence="3" id="KW-1185">Reference proteome</keyword>
<feature type="transmembrane region" description="Helical" evidence="1">
    <location>
        <begin position="32"/>
        <end position="52"/>
    </location>
</feature>
<protein>
    <submittedName>
        <fullName evidence="2">Uncharacterized protein</fullName>
    </submittedName>
</protein>
<name>A0ABY4CN94_9BACL</name>
<proteinExistence type="predicted"/>
<evidence type="ECO:0000256" key="1">
    <source>
        <dbReference type="SAM" id="Phobius"/>
    </source>
</evidence>
<evidence type="ECO:0000313" key="3">
    <source>
        <dbReference type="Proteomes" id="UP000830167"/>
    </source>
</evidence>
<keyword evidence="1" id="KW-0812">Transmembrane</keyword>
<gene>
    <name evidence="2" type="ORF">LSG31_00045</name>
</gene>
<keyword evidence="1" id="KW-0472">Membrane</keyword>
<accession>A0ABY4CN94</accession>
<reference evidence="2" key="1">
    <citation type="submission" date="2021-12" db="EMBL/GenBank/DDBJ databases">
        <title>Alicyclobacillaceae gen. nov., sp. nov., isolated from chalcocite enrichment system.</title>
        <authorList>
            <person name="Jiang Z."/>
        </authorList>
    </citation>
    <scope>NUCLEOTIDE SEQUENCE</scope>
    <source>
        <strain evidence="2">MYW30-H2</strain>
    </source>
</reference>
<keyword evidence="1" id="KW-1133">Transmembrane helix</keyword>
<organism evidence="2 3">
    <name type="scientific">Fodinisporobacter ferrooxydans</name>
    <dbReference type="NCBI Taxonomy" id="2901836"/>
    <lineage>
        <taxon>Bacteria</taxon>
        <taxon>Bacillati</taxon>
        <taxon>Bacillota</taxon>
        <taxon>Bacilli</taxon>
        <taxon>Bacillales</taxon>
        <taxon>Alicyclobacillaceae</taxon>
        <taxon>Fodinisporobacter</taxon>
    </lineage>
</organism>
<feature type="transmembrane region" description="Helical" evidence="1">
    <location>
        <begin position="6"/>
        <end position="25"/>
    </location>
</feature>
<dbReference type="RefSeq" id="WP_347437411.1">
    <property type="nucleotide sequence ID" value="NZ_CP089291.1"/>
</dbReference>
<dbReference type="Proteomes" id="UP000830167">
    <property type="component" value="Chromosome"/>
</dbReference>
<sequence>MSTILLYGAVGVGFIYTCRYIWYLWKKKKRLAAVELAILNLVMAAGCVYKLMS</sequence>
<dbReference type="EMBL" id="CP089291">
    <property type="protein sequence ID" value="UOF90711.1"/>
    <property type="molecule type" value="Genomic_DNA"/>
</dbReference>